<protein>
    <submittedName>
        <fullName evidence="1">Uncharacterized protein</fullName>
    </submittedName>
</protein>
<reference evidence="1" key="1">
    <citation type="journal article" date="2014" name="Front. Microbiol.">
        <title>High frequency of phylogenetically diverse reductive dehalogenase-homologous genes in deep subseafloor sedimentary metagenomes.</title>
        <authorList>
            <person name="Kawai M."/>
            <person name="Futagami T."/>
            <person name="Toyoda A."/>
            <person name="Takaki Y."/>
            <person name="Nishi S."/>
            <person name="Hori S."/>
            <person name="Arai W."/>
            <person name="Tsubouchi T."/>
            <person name="Morono Y."/>
            <person name="Uchiyama I."/>
            <person name="Ito T."/>
            <person name="Fujiyama A."/>
            <person name="Inagaki F."/>
            <person name="Takami H."/>
        </authorList>
    </citation>
    <scope>NUCLEOTIDE SEQUENCE</scope>
    <source>
        <strain evidence="1">Expedition CK06-06</strain>
    </source>
</reference>
<proteinExistence type="predicted"/>
<sequence length="41" mass="4769">GLNSPLKFWPILIIALGIDQIFKSFRGIRTRAKKKIKEEEI</sequence>
<name>X0WDP9_9ZZZZ</name>
<dbReference type="EMBL" id="BARS01035806">
    <property type="protein sequence ID" value="GAG22683.1"/>
    <property type="molecule type" value="Genomic_DNA"/>
</dbReference>
<evidence type="ECO:0000313" key="1">
    <source>
        <dbReference type="EMBL" id="GAG22683.1"/>
    </source>
</evidence>
<dbReference type="AlphaFoldDB" id="X0WDP9"/>
<feature type="non-terminal residue" evidence="1">
    <location>
        <position position="1"/>
    </location>
</feature>
<organism evidence="1">
    <name type="scientific">marine sediment metagenome</name>
    <dbReference type="NCBI Taxonomy" id="412755"/>
    <lineage>
        <taxon>unclassified sequences</taxon>
        <taxon>metagenomes</taxon>
        <taxon>ecological metagenomes</taxon>
    </lineage>
</organism>
<comment type="caution">
    <text evidence="1">The sequence shown here is derived from an EMBL/GenBank/DDBJ whole genome shotgun (WGS) entry which is preliminary data.</text>
</comment>
<accession>X0WDP9</accession>
<gene>
    <name evidence="1" type="ORF">S01H1_55113</name>
</gene>